<dbReference type="Pfam" id="PF22735">
    <property type="entry name" value="NNH3"/>
    <property type="match status" value="1"/>
</dbReference>
<evidence type="ECO:0000256" key="1">
    <source>
        <dbReference type="ARBA" id="ARBA00022737"/>
    </source>
</evidence>
<feature type="domain" description="NACHT N-terminal Helical" evidence="3">
    <location>
        <begin position="21"/>
        <end position="234"/>
    </location>
</feature>
<dbReference type="EMBL" id="AP018174">
    <property type="protein sequence ID" value="BAY16967.1"/>
    <property type="molecule type" value="Genomic_DNA"/>
</dbReference>
<dbReference type="InterPro" id="IPR054568">
    <property type="entry name" value="NNH3"/>
</dbReference>
<evidence type="ECO:0000259" key="2">
    <source>
        <dbReference type="Pfam" id="PF05729"/>
    </source>
</evidence>
<feature type="domain" description="NACHT" evidence="2">
    <location>
        <begin position="283"/>
        <end position="409"/>
    </location>
</feature>
<evidence type="ECO:0000313" key="5">
    <source>
        <dbReference type="Proteomes" id="UP000218287"/>
    </source>
</evidence>
<keyword evidence="1" id="KW-0677">Repeat</keyword>
<protein>
    <submittedName>
        <fullName evidence="4">Pentapeptide repeat-containing protein</fullName>
    </submittedName>
</protein>
<accession>A0A1Z4GHJ3</accession>
<dbReference type="PANTHER" id="PTHR47485">
    <property type="entry name" value="THYLAKOID LUMENAL 17.4 KDA PROTEIN, CHLOROPLASTIC"/>
    <property type="match status" value="1"/>
</dbReference>
<proteinExistence type="predicted"/>
<dbReference type="SUPFAM" id="SSF52540">
    <property type="entry name" value="P-loop containing nucleoside triphosphate hydrolases"/>
    <property type="match status" value="1"/>
</dbReference>
<dbReference type="Pfam" id="PF00805">
    <property type="entry name" value="Pentapeptide"/>
    <property type="match status" value="2"/>
</dbReference>
<dbReference type="Gene3D" id="2.160.20.80">
    <property type="entry name" value="E3 ubiquitin-protein ligase SopA"/>
    <property type="match status" value="1"/>
</dbReference>
<evidence type="ECO:0000259" key="3">
    <source>
        <dbReference type="Pfam" id="PF22735"/>
    </source>
</evidence>
<dbReference type="InterPro" id="IPR007111">
    <property type="entry name" value="NACHT_NTPase"/>
</dbReference>
<dbReference type="InterPro" id="IPR001646">
    <property type="entry name" value="5peptide_repeat"/>
</dbReference>
<evidence type="ECO:0000313" key="4">
    <source>
        <dbReference type="EMBL" id="BAY16967.1"/>
    </source>
</evidence>
<sequence length="962" mass="109670">MSKRPGILITKPIGILNKDINVDWRSFFTGIIKVGANAATANWGNLPENIVDIGAAVGLAKEPGELAWVLIFQSLIKAMASLVEDNQDLILQANKHQEVNLDDLKIISEHRLSQSLEKLDQEEITIYQDFFENPQDLSIVAAIKTPFAEWLQSLKLNQAQAEAISQRLPIEFMSALNEEWANNSDKYARLQTELDTPFIKAVEREAKRELSWRRYFAWLQNQINQRMFDEVFTLQQVYISLRAYYEERNDEKREQKTQKIVVDLDTELQTWLDAANPKDAIRVISGSPGSGKSSFTKIFAAKQAKTWLSKETNQPKVHVLFIPLHLFNPEGDLVTEIGKFINSKRDTPPPPNPLEPDNFVPRLLIIFDGLDELSMQGKLGADVAQKFVSEVRGEVNRANTSQTHLQVLISGRELVVQNNSSEFRKEKQILYILPYLIEEEQKTDYVDKKKLLNEDQRHLWWRSYGSASNRGYDGLPTELDKGQLREITAQPLLNYLVALSYDQNKSFLSENSNLNDIYASLLTRVYRRVWADDNPHIRGVEEEDFIRILEGIAIAAWHGGDGRTTTVKKIESLCEQDTLKRVLDVFKASDSKAGITRLLTAFYFRKSGYKQDEETFEFTHKSFGEYLTARCIVGELKSLHEDQEFSKKKSRNKWTEKDALKQWAELCGSTPMDNYLFEFVINEIRLQQDKDKVDIGKWQEMLCSLISFMLRHGMPMELLPEIESFHQKNQQARNAEEALLVVLNACARVTQKISKIEWPDLETSEASEKPKASNAFGAWISRLHGQRVGWYADVLCLDCLSFLDLQNCILVAKDFYKANLQGANLQGANLQRAYLEGANLQGANLQRAILQRAILQGAILQGAILQGAILEGAILYEAILERANLQGAILYEANLERAYLYGANLERANLKRANLYGAYLKRANLERANLQGAIVEWPKLLPANFENEDITDFDDDDSNSNE</sequence>
<dbReference type="AlphaFoldDB" id="A0A1Z4GHJ3"/>
<name>A0A1Z4GHJ3_9CYAN</name>
<dbReference type="Gene3D" id="3.40.50.300">
    <property type="entry name" value="P-loop containing nucleotide triphosphate hydrolases"/>
    <property type="match status" value="1"/>
</dbReference>
<organism evidence="4 5">
    <name type="scientific">Anabaenopsis circularis NIES-21</name>
    <dbReference type="NCBI Taxonomy" id="1085406"/>
    <lineage>
        <taxon>Bacteria</taxon>
        <taxon>Bacillati</taxon>
        <taxon>Cyanobacteriota</taxon>
        <taxon>Cyanophyceae</taxon>
        <taxon>Nostocales</taxon>
        <taxon>Nodulariaceae</taxon>
        <taxon>Anabaenopsis</taxon>
    </lineage>
</organism>
<dbReference type="InterPro" id="IPR027417">
    <property type="entry name" value="P-loop_NTPase"/>
</dbReference>
<keyword evidence="5" id="KW-1185">Reference proteome</keyword>
<reference evidence="4 5" key="1">
    <citation type="submission" date="2017-06" db="EMBL/GenBank/DDBJ databases">
        <title>Genome sequencing of cyanobaciteial culture collection at National Institute for Environmental Studies (NIES).</title>
        <authorList>
            <person name="Hirose Y."/>
            <person name="Shimura Y."/>
            <person name="Fujisawa T."/>
            <person name="Nakamura Y."/>
            <person name="Kawachi M."/>
        </authorList>
    </citation>
    <scope>NUCLEOTIDE SEQUENCE [LARGE SCALE GENOMIC DNA]</scope>
    <source>
        <strain evidence="4 5">NIES-21</strain>
    </source>
</reference>
<dbReference type="PANTHER" id="PTHR47485:SF1">
    <property type="entry name" value="THYLAKOID LUMENAL 17.4 KDA PROTEIN, CHLOROPLASTIC"/>
    <property type="match status" value="1"/>
</dbReference>
<gene>
    <name evidence="4" type="ORF">NIES21_28010</name>
</gene>
<dbReference type="SUPFAM" id="SSF141571">
    <property type="entry name" value="Pentapeptide repeat-like"/>
    <property type="match status" value="1"/>
</dbReference>
<dbReference type="OrthoDB" id="419933at2"/>
<dbReference type="Pfam" id="PF05729">
    <property type="entry name" value="NACHT"/>
    <property type="match status" value="1"/>
</dbReference>
<dbReference type="Proteomes" id="UP000218287">
    <property type="component" value="Chromosome"/>
</dbReference>